<sequence>MCTQCWDLPKLETIQNTGRDWILPLLKKLDDVTGLMVLMILWRIWHCHNEITHEKVPPPFEVSKRFLCSYVEFLLMFKQCPQADAVKGKGVVNLQPGARRDDQRVGAKEKQKWTPPAVGRVKLNTDGSFIQSTGEACAGMILRIHLGEVLFVACRSLQSCSSALEAELSACEEGIKLALNWSMEPIALEMDCSVALAMIQDKEMDSSRLVHQVLSIQECLEERDIQIMKIDRSQNEASHILANFGRSSNRTQFWIGNCPNVVQNCVSLKCKTVMI</sequence>
<evidence type="ECO:0000313" key="2">
    <source>
        <dbReference type="Proteomes" id="UP001732700"/>
    </source>
</evidence>
<protein>
    <submittedName>
        <fullName evidence="1">Uncharacterized protein</fullName>
    </submittedName>
</protein>
<reference evidence="1" key="1">
    <citation type="submission" date="2021-05" db="EMBL/GenBank/DDBJ databases">
        <authorList>
            <person name="Scholz U."/>
            <person name="Mascher M."/>
            <person name="Fiebig A."/>
        </authorList>
    </citation>
    <scope>NUCLEOTIDE SEQUENCE [LARGE SCALE GENOMIC DNA]</scope>
</reference>
<keyword evidence="2" id="KW-1185">Reference proteome</keyword>
<evidence type="ECO:0000313" key="1">
    <source>
        <dbReference type="EnsemblPlants" id="AVESA.00010b.r2.1DG0127850.1.CDS.1"/>
    </source>
</evidence>
<dbReference type="EnsemblPlants" id="AVESA.00010b.r2.1DG0127850.1">
    <property type="protein sequence ID" value="AVESA.00010b.r2.1DG0127850.1.CDS.1"/>
    <property type="gene ID" value="AVESA.00010b.r2.1DG0127850"/>
</dbReference>
<dbReference type="Proteomes" id="UP001732700">
    <property type="component" value="Chromosome 1D"/>
</dbReference>
<proteinExistence type="predicted"/>
<organism evidence="1 2">
    <name type="scientific">Avena sativa</name>
    <name type="common">Oat</name>
    <dbReference type="NCBI Taxonomy" id="4498"/>
    <lineage>
        <taxon>Eukaryota</taxon>
        <taxon>Viridiplantae</taxon>
        <taxon>Streptophyta</taxon>
        <taxon>Embryophyta</taxon>
        <taxon>Tracheophyta</taxon>
        <taxon>Spermatophyta</taxon>
        <taxon>Magnoliopsida</taxon>
        <taxon>Liliopsida</taxon>
        <taxon>Poales</taxon>
        <taxon>Poaceae</taxon>
        <taxon>BOP clade</taxon>
        <taxon>Pooideae</taxon>
        <taxon>Poodae</taxon>
        <taxon>Poeae</taxon>
        <taxon>Poeae Chloroplast Group 1 (Aveneae type)</taxon>
        <taxon>Aveninae</taxon>
        <taxon>Avena</taxon>
    </lineage>
</organism>
<accession>A0ACD5TUB2</accession>
<reference evidence="1" key="2">
    <citation type="submission" date="2025-09" db="UniProtKB">
        <authorList>
            <consortium name="EnsemblPlants"/>
        </authorList>
    </citation>
    <scope>IDENTIFICATION</scope>
</reference>
<name>A0ACD5TUB2_AVESA</name>